<dbReference type="CDD" id="cd05466">
    <property type="entry name" value="PBP2_LTTR_substrate"/>
    <property type="match status" value="1"/>
</dbReference>
<gene>
    <name evidence="6" type="ORF">H7C19_14245</name>
</gene>
<dbReference type="Proteomes" id="UP000547209">
    <property type="component" value="Unassembled WGS sequence"/>
</dbReference>
<name>A0A7X0RQI4_9BACL</name>
<dbReference type="SUPFAM" id="SSF46785">
    <property type="entry name" value="Winged helix' DNA-binding domain"/>
    <property type="match status" value="1"/>
</dbReference>
<evidence type="ECO:0000256" key="3">
    <source>
        <dbReference type="ARBA" id="ARBA00023125"/>
    </source>
</evidence>
<organism evidence="6 7">
    <name type="scientific">Cohnella nanjingensis</name>
    <dbReference type="NCBI Taxonomy" id="1387779"/>
    <lineage>
        <taxon>Bacteria</taxon>
        <taxon>Bacillati</taxon>
        <taxon>Bacillota</taxon>
        <taxon>Bacilli</taxon>
        <taxon>Bacillales</taxon>
        <taxon>Paenibacillaceae</taxon>
        <taxon>Cohnella</taxon>
    </lineage>
</organism>
<sequence>MDLRALKTFEACVRLGHFQKAAEELQYAPSTVTLQIQRLEADLGVSLFVRDGKRVIVTEAGRWLHHEASALLKSVRSMRQTVSDIAEGDGGTIRFAAIEPIASQKLAPVVANFCRTHPKVQLTMEVSGSKSIAERVRSGELDFGVCSAPSANLMLEFEPLVEEKLGVMMRADHPLANRNNIATGDLAGLTVLVKEPTCIYRELWERTVCLTGKNPSSCNEVGSFFVIQQMVKEAYSVGIVPMYGSLELEGSLIIRPFADMNPVVALGIVYKDKAFLGKASLLLMDAIQAVGLTAKNSGHPIRDALK</sequence>
<feature type="domain" description="HTH lysR-type" evidence="5">
    <location>
        <begin position="1"/>
        <end position="58"/>
    </location>
</feature>
<evidence type="ECO:0000259" key="5">
    <source>
        <dbReference type="PROSITE" id="PS50931"/>
    </source>
</evidence>
<dbReference type="Pfam" id="PF03466">
    <property type="entry name" value="LysR_substrate"/>
    <property type="match status" value="1"/>
</dbReference>
<dbReference type="SUPFAM" id="SSF53850">
    <property type="entry name" value="Periplasmic binding protein-like II"/>
    <property type="match status" value="1"/>
</dbReference>
<dbReference type="InterPro" id="IPR036390">
    <property type="entry name" value="WH_DNA-bd_sf"/>
</dbReference>
<dbReference type="GO" id="GO:0003677">
    <property type="term" value="F:DNA binding"/>
    <property type="evidence" value="ECO:0007669"/>
    <property type="project" value="UniProtKB-KW"/>
</dbReference>
<dbReference type="InterPro" id="IPR000847">
    <property type="entry name" value="LysR_HTH_N"/>
</dbReference>
<dbReference type="GO" id="GO:0005829">
    <property type="term" value="C:cytosol"/>
    <property type="evidence" value="ECO:0007669"/>
    <property type="project" value="TreeGrafter"/>
</dbReference>
<dbReference type="FunFam" id="1.10.10.10:FF:000001">
    <property type="entry name" value="LysR family transcriptional regulator"/>
    <property type="match status" value="1"/>
</dbReference>
<dbReference type="InterPro" id="IPR036388">
    <property type="entry name" value="WH-like_DNA-bd_sf"/>
</dbReference>
<evidence type="ECO:0000313" key="7">
    <source>
        <dbReference type="Proteomes" id="UP000547209"/>
    </source>
</evidence>
<dbReference type="GO" id="GO:0003700">
    <property type="term" value="F:DNA-binding transcription factor activity"/>
    <property type="evidence" value="ECO:0007669"/>
    <property type="project" value="InterPro"/>
</dbReference>
<keyword evidence="4" id="KW-0804">Transcription</keyword>
<dbReference type="PROSITE" id="PS50931">
    <property type="entry name" value="HTH_LYSR"/>
    <property type="match status" value="1"/>
</dbReference>
<accession>A0A7X0RQI4</accession>
<evidence type="ECO:0000256" key="1">
    <source>
        <dbReference type="ARBA" id="ARBA00009437"/>
    </source>
</evidence>
<dbReference type="PANTHER" id="PTHR30419">
    <property type="entry name" value="HTH-TYPE TRANSCRIPTIONAL REGULATOR YBHD"/>
    <property type="match status" value="1"/>
</dbReference>
<dbReference type="EMBL" id="JACJVP010000024">
    <property type="protein sequence ID" value="MBB6671847.1"/>
    <property type="molecule type" value="Genomic_DNA"/>
</dbReference>
<comment type="similarity">
    <text evidence="1">Belongs to the LysR transcriptional regulatory family.</text>
</comment>
<dbReference type="Pfam" id="PF00126">
    <property type="entry name" value="HTH_1"/>
    <property type="match status" value="1"/>
</dbReference>
<comment type="caution">
    <text evidence="6">The sequence shown here is derived from an EMBL/GenBank/DDBJ whole genome shotgun (WGS) entry which is preliminary data.</text>
</comment>
<reference evidence="6 7" key="1">
    <citation type="submission" date="2020-08" db="EMBL/GenBank/DDBJ databases">
        <title>Cohnella phylogeny.</title>
        <authorList>
            <person name="Dunlap C."/>
        </authorList>
    </citation>
    <scope>NUCLEOTIDE SEQUENCE [LARGE SCALE GENOMIC DNA]</scope>
    <source>
        <strain evidence="6 7">DSM 28246</strain>
    </source>
</reference>
<keyword evidence="7" id="KW-1185">Reference proteome</keyword>
<dbReference type="Gene3D" id="3.40.190.10">
    <property type="entry name" value="Periplasmic binding protein-like II"/>
    <property type="match status" value="2"/>
</dbReference>
<dbReference type="Gene3D" id="1.10.10.10">
    <property type="entry name" value="Winged helix-like DNA-binding domain superfamily/Winged helix DNA-binding domain"/>
    <property type="match status" value="1"/>
</dbReference>
<evidence type="ECO:0000256" key="2">
    <source>
        <dbReference type="ARBA" id="ARBA00023015"/>
    </source>
</evidence>
<keyword evidence="2" id="KW-0805">Transcription regulation</keyword>
<proteinExistence type="inferred from homology"/>
<dbReference type="InterPro" id="IPR050950">
    <property type="entry name" value="HTH-type_LysR_regulators"/>
</dbReference>
<keyword evidence="3" id="KW-0238">DNA-binding</keyword>
<dbReference type="PANTHER" id="PTHR30419:SF25">
    <property type="entry name" value="HTH-TYPE TRANSCRIPTIONAL REGULATOR YTLI"/>
    <property type="match status" value="1"/>
</dbReference>
<protein>
    <submittedName>
        <fullName evidence="6">LysR family transcriptional regulator</fullName>
    </submittedName>
</protein>
<dbReference type="AlphaFoldDB" id="A0A7X0RQI4"/>
<dbReference type="InterPro" id="IPR005119">
    <property type="entry name" value="LysR_subst-bd"/>
</dbReference>
<evidence type="ECO:0000313" key="6">
    <source>
        <dbReference type="EMBL" id="MBB6671847.1"/>
    </source>
</evidence>
<evidence type="ECO:0000256" key="4">
    <source>
        <dbReference type="ARBA" id="ARBA00023163"/>
    </source>
</evidence>